<dbReference type="GO" id="GO:0015920">
    <property type="term" value="P:lipopolysaccharide transport"/>
    <property type="evidence" value="ECO:0007669"/>
    <property type="project" value="TreeGrafter"/>
</dbReference>
<comment type="caution">
    <text evidence="10">The sequence shown here is derived from an EMBL/GenBank/DDBJ whole genome shotgun (WGS) entry which is preliminary data.</text>
</comment>
<dbReference type="Proteomes" id="UP000647424">
    <property type="component" value="Unassembled WGS sequence"/>
</dbReference>
<sequence length="369" mass="41478">MLFDSSLRRDLARNFGATVIVLVTIVMTILLIRTLGQASRGSINPSEVLLIMGFNLIGQLTTILALSLFITVVSTLTRMYSDSEMVIWFSSGQGLLRFIGPLLRFAWPMVLAIVLLALFAWPWSNQQMQDLRQRYEKRNDIERVAPGQFQESGQGKRVFFIDKDSPDKRIGKNVFVYSEDGPLESTTTAEQGRVEFHGADRFLMLESGQQLLRNRETGEVRVTQFKQYDLLVDTAPMSAALDIASRQLSSLELLKQPTAVNLGELSWRLGLGLCALNLILLAVSLSAVNPRAGRSYQFGLALLTFVVYYNMVNIGQSWISNGRIGFGPWMLSLHGSMFALAMGWLFARNQNWSWRNWLARVRPNPSTAS</sequence>
<keyword evidence="7 9" id="KW-1133">Transmembrane helix</keyword>
<organism evidence="10 11">
    <name type="scientific">Limnohabitans radicicola</name>
    <dbReference type="NCBI Taxonomy" id="2771427"/>
    <lineage>
        <taxon>Bacteria</taxon>
        <taxon>Pseudomonadati</taxon>
        <taxon>Pseudomonadota</taxon>
        <taxon>Betaproteobacteria</taxon>
        <taxon>Burkholderiales</taxon>
        <taxon>Comamonadaceae</taxon>
        <taxon>Limnohabitans</taxon>
    </lineage>
</organism>
<dbReference type="PANTHER" id="PTHR33529">
    <property type="entry name" value="SLR0882 PROTEIN-RELATED"/>
    <property type="match status" value="1"/>
</dbReference>
<feature type="transmembrane region" description="Helical" evidence="9">
    <location>
        <begin position="294"/>
        <end position="312"/>
    </location>
</feature>
<keyword evidence="4" id="KW-1003">Cell membrane</keyword>
<keyword evidence="3" id="KW-0813">Transport</keyword>
<feature type="transmembrane region" description="Helical" evidence="9">
    <location>
        <begin position="105"/>
        <end position="124"/>
    </location>
</feature>
<evidence type="ECO:0000256" key="2">
    <source>
        <dbReference type="ARBA" id="ARBA00014213"/>
    </source>
</evidence>
<dbReference type="Pfam" id="PF03739">
    <property type="entry name" value="LptF_LptG"/>
    <property type="match status" value="1"/>
</dbReference>
<dbReference type="EMBL" id="JACYFT010000002">
    <property type="protein sequence ID" value="MBD8051172.1"/>
    <property type="molecule type" value="Genomic_DNA"/>
</dbReference>
<protein>
    <recommendedName>
        <fullName evidence="2">Lipopolysaccharide export system permease protein LptF</fullName>
    </recommendedName>
</protein>
<name>A0A927IMM7_9BURK</name>
<dbReference type="AlphaFoldDB" id="A0A927IMM7"/>
<proteinExistence type="predicted"/>
<keyword evidence="5" id="KW-0997">Cell inner membrane</keyword>
<feature type="transmembrane region" description="Helical" evidence="9">
    <location>
        <begin position="324"/>
        <end position="347"/>
    </location>
</feature>
<dbReference type="PANTHER" id="PTHR33529:SF7">
    <property type="entry name" value="LIPOPOLYSACCHARIDE EXPORT SYSTEM PERMEASE PROTEIN LPTF"/>
    <property type="match status" value="1"/>
</dbReference>
<reference evidence="10" key="1">
    <citation type="submission" date="2020-09" db="EMBL/GenBank/DDBJ databases">
        <title>Genome seq and assembly of Limnohabitants sp.</title>
        <authorList>
            <person name="Chhetri G."/>
        </authorList>
    </citation>
    <scope>NUCLEOTIDE SEQUENCE</scope>
    <source>
        <strain evidence="10">JUR4</strain>
    </source>
</reference>
<dbReference type="InterPro" id="IPR030922">
    <property type="entry name" value="LptF"/>
</dbReference>
<evidence type="ECO:0000256" key="7">
    <source>
        <dbReference type="ARBA" id="ARBA00022989"/>
    </source>
</evidence>
<evidence type="ECO:0000256" key="8">
    <source>
        <dbReference type="ARBA" id="ARBA00023136"/>
    </source>
</evidence>
<keyword evidence="6 9" id="KW-0812">Transmembrane</keyword>
<keyword evidence="11" id="KW-1185">Reference proteome</keyword>
<dbReference type="NCBIfam" id="TIGR04407">
    <property type="entry name" value="LptF_YjgP"/>
    <property type="match status" value="1"/>
</dbReference>
<feature type="transmembrane region" description="Helical" evidence="9">
    <location>
        <begin position="15"/>
        <end position="36"/>
    </location>
</feature>
<accession>A0A927IMM7</accession>
<gene>
    <name evidence="10" type="primary">lptF</name>
    <name evidence="10" type="ORF">IC609_11485</name>
</gene>
<comment type="subcellular location">
    <subcellularLocation>
        <location evidence="1">Cell inner membrane</location>
        <topology evidence="1">Multi-pass membrane protein</topology>
    </subcellularLocation>
</comment>
<evidence type="ECO:0000313" key="11">
    <source>
        <dbReference type="Proteomes" id="UP000647424"/>
    </source>
</evidence>
<feature type="transmembrane region" description="Helical" evidence="9">
    <location>
        <begin position="48"/>
        <end position="73"/>
    </location>
</feature>
<evidence type="ECO:0000313" key="10">
    <source>
        <dbReference type="EMBL" id="MBD8051172.1"/>
    </source>
</evidence>
<dbReference type="InterPro" id="IPR005495">
    <property type="entry name" value="LptG/LptF_permease"/>
</dbReference>
<evidence type="ECO:0000256" key="1">
    <source>
        <dbReference type="ARBA" id="ARBA00004429"/>
    </source>
</evidence>
<evidence type="ECO:0000256" key="9">
    <source>
        <dbReference type="SAM" id="Phobius"/>
    </source>
</evidence>
<evidence type="ECO:0000256" key="4">
    <source>
        <dbReference type="ARBA" id="ARBA00022475"/>
    </source>
</evidence>
<keyword evidence="8 9" id="KW-0472">Membrane</keyword>
<dbReference type="GO" id="GO:0043190">
    <property type="term" value="C:ATP-binding cassette (ABC) transporter complex"/>
    <property type="evidence" value="ECO:0007669"/>
    <property type="project" value="InterPro"/>
</dbReference>
<evidence type="ECO:0000256" key="3">
    <source>
        <dbReference type="ARBA" id="ARBA00022448"/>
    </source>
</evidence>
<dbReference type="RefSeq" id="WP_191819628.1">
    <property type="nucleotide sequence ID" value="NZ_JACYFT010000002.1"/>
</dbReference>
<dbReference type="GO" id="GO:0055085">
    <property type="term" value="P:transmembrane transport"/>
    <property type="evidence" value="ECO:0007669"/>
    <property type="project" value="InterPro"/>
</dbReference>
<evidence type="ECO:0000256" key="6">
    <source>
        <dbReference type="ARBA" id="ARBA00022692"/>
    </source>
</evidence>
<evidence type="ECO:0000256" key="5">
    <source>
        <dbReference type="ARBA" id="ARBA00022519"/>
    </source>
</evidence>